<feature type="coiled-coil region" evidence="1">
    <location>
        <begin position="57"/>
        <end position="91"/>
    </location>
</feature>
<sequence length="516" mass="51355">MGQTGDVARRLDQGQPAVETFAEFVWACAQLGYQHPDLTAHIGQVQDWYATEDGLDLRALDADCAALAATADSAEQALRLQNDQLSALEQAWQGHGAQAAGELLDRHGGAARQAVAAVRRAADTLAPLCDQLWRAIDSKVAATERIEARCAAQRPDWLAAARTVRTGLGDRAAASELIDAQVKPFVDNDIGADWVPAMRAASAAVADAYAAALAALADGPAPVFEIPGDLGPTWTPHIGATVRPDPPVSSAATVPAGFVPSAGAGPMPGVAGPAPAVAPSGSSFMSPIPQMASAAPTLASPFDPAGAAVPSVPAATNPAAADPAAGFGSPLGGGLPGAGLSGMGSGVSGLGQQLADLFGGLIGSAGDGSAGTRADTALPGQLDPPDASDAFDELEDPDEPEDSDPEDPDDPDDDADDTDDSDPDDTDDPDDDAAAEDGEVTDAAVDDQTAEEDSADASPPPGTADETAADTAAGTAVDPEPAVPAAAPVLPADPVEAPGGGTPCEIAADELPQVGG</sequence>
<feature type="region of interest" description="Disordered" evidence="2">
    <location>
        <begin position="367"/>
        <end position="516"/>
    </location>
</feature>
<evidence type="ECO:0000256" key="1">
    <source>
        <dbReference type="SAM" id="Coils"/>
    </source>
</evidence>
<proteinExistence type="predicted"/>
<evidence type="ECO:0000313" key="4">
    <source>
        <dbReference type="Proteomes" id="UP000031004"/>
    </source>
</evidence>
<evidence type="ECO:0000256" key="2">
    <source>
        <dbReference type="SAM" id="MobiDB-lite"/>
    </source>
</evidence>
<reference evidence="3 4" key="1">
    <citation type="submission" date="2014-11" db="EMBL/GenBank/DDBJ databases">
        <title>Mycobacterium setense Manresensis Genome.</title>
        <authorList>
            <person name="Rech G."/>
            <person name="Sumoy L."/>
        </authorList>
    </citation>
    <scope>NUCLEOTIDE SEQUENCE [LARGE SCALE GENOMIC DNA]</scope>
    <source>
        <strain evidence="3 4">Manresensis</strain>
    </source>
</reference>
<evidence type="ECO:0000313" key="3">
    <source>
        <dbReference type="EMBL" id="KHO27041.1"/>
    </source>
</evidence>
<dbReference type="Proteomes" id="UP000031004">
    <property type="component" value="Unassembled WGS sequence"/>
</dbReference>
<keyword evidence="4" id="KW-1185">Reference proteome</keyword>
<gene>
    <name evidence="3" type="ORF">QQ44_05775</name>
</gene>
<feature type="compositionally biased region" description="Acidic residues" evidence="2">
    <location>
        <begin position="389"/>
        <end position="455"/>
    </location>
</feature>
<comment type="caution">
    <text evidence="3">The sequence shown here is derived from an EMBL/GenBank/DDBJ whole genome shotgun (WGS) entry which is preliminary data.</text>
</comment>
<feature type="compositionally biased region" description="Low complexity" evidence="2">
    <location>
        <begin position="463"/>
        <end position="497"/>
    </location>
</feature>
<name>A0ABR4YXT2_9MYCO</name>
<protein>
    <submittedName>
        <fullName evidence="3">Uncharacterized protein</fullName>
    </submittedName>
</protein>
<organism evidence="3 4">
    <name type="scientific">Mycolicibacterium setense</name>
    <dbReference type="NCBI Taxonomy" id="431269"/>
    <lineage>
        <taxon>Bacteria</taxon>
        <taxon>Bacillati</taxon>
        <taxon>Actinomycetota</taxon>
        <taxon>Actinomycetes</taxon>
        <taxon>Mycobacteriales</taxon>
        <taxon>Mycobacteriaceae</taxon>
        <taxon>Mycolicibacterium</taxon>
    </lineage>
</organism>
<keyword evidence="1" id="KW-0175">Coiled coil</keyword>
<dbReference type="EMBL" id="JTLZ01000004">
    <property type="protein sequence ID" value="KHO27041.1"/>
    <property type="molecule type" value="Genomic_DNA"/>
</dbReference>
<accession>A0ABR4YXT2</accession>